<dbReference type="SUPFAM" id="SSF53163">
    <property type="entry name" value="HybD-like"/>
    <property type="match status" value="1"/>
</dbReference>
<dbReference type="OrthoDB" id="9815953at2"/>
<dbReference type="STRING" id="1123291.SAMN04490355_1001181"/>
<dbReference type="RefSeq" id="WP_090932013.1">
    <property type="nucleotide sequence ID" value="NZ_FOTS01000001.1"/>
</dbReference>
<name>A0A1I4GUF3_9FIRM</name>
<evidence type="ECO:0000313" key="1">
    <source>
        <dbReference type="EMBL" id="SFL32977.1"/>
    </source>
</evidence>
<accession>A0A1I4GUF3</accession>
<keyword evidence="2" id="KW-1185">Reference proteome</keyword>
<dbReference type="Proteomes" id="UP000199520">
    <property type="component" value="Unassembled WGS sequence"/>
</dbReference>
<dbReference type="AlphaFoldDB" id="A0A1I4GUF3"/>
<proteinExistence type="predicted"/>
<dbReference type="InterPro" id="IPR023430">
    <property type="entry name" value="Pept_HybD-like_dom_sf"/>
</dbReference>
<dbReference type="EMBL" id="FOTS01000001">
    <property type="protein sequence ID" value="SFL32977.1"/>
    <property type="molecule type" value="Genomic_DNA"/>
</dbReference>
<dbReference type="Pfam" id="PF06866">
    <property type="entry name" value="DUF1256"/>
    <property type="match status" value="1"/>
</dbReference>
<organism evidence="1 2">
    <name type="scientific">Pelosinus propionicus DSM 13327</name>
    <dbReference type="NCBI Taxonomy" id="1123291"/>
    <lineage>
        <taxon>Bacteria</taxon>
        <taxon>Bacillati</taxon>
        <taxon>Bacillota</taxon>
        <taxon>Negativicutes</taxon>
        <taxon>Selenomonadales</taxon>
        <taxon>Sporomusaceae</taxon>
        <taxon>Pelosinus</taxon>
    </lineage>
</organism>
<dbReference type="NCBIfam" id="TIGR02841">
    <property type="entry name" value="spore_YyaC"/>
    <property type="match status" value="1"/>
</dbReference>
<evidence type="ECO:0000313" key="2">
    <source>
        <dbReference type="Proteomes" id="UP000199520"/>
    </source>
</evidence>
<protein>
    <submittedName>
        <fullName evidence="1">Putative sporulation protein YyaC</fullName>
    </submittedName>
</protein>
<reference evidence="2" key="1">
    <citation type="submission" date="2016-10" db="EMBL/GenBank/DDBJ databases">
        <authorList>
            <person name="Varghese N."/>
            <person name="Submissions S."/>
        </authorList>
    </citation>
    <scope>NUCLEOTIDE SEQUENCE [LARGE SCALE GENOMIC DNA]</scope>
    <source>
        <strain evidence="2">DSM 13327</strain>
    </source>
</reference>
<sequence length="186" mass="20284">MGEKNTEKLIVNVNDIIVYSKMYHYMVNLLKKQEELESRKIIILCIGSDRYIGDALGPLVGSYLVEHTICTVYGNLDTPVHAGNLVNVIESIKEKHQRPIIIAVDACLGKNDEIGNIEIWEGSLEAGIAVGNKLPCIGTISIIGVVNASGYLGYLDLQSTPLSIVMKLSKCIGKVLGDAVNFIKIQ</sequence>
<gene>
    <name evidence="1" type="ORF">SAMN04490355_1001181</name>
</gene>
<dbReference type="InterPro" id="IPR009665">
    <property type="entry name" value="YyaC"/>
</dbReference>